<keyword evidence="1" id="KW-0472">Membrane</keyword>
<evidence type="ECO:0000256" key="1">
    <source>
        <dbReference type="SAM" id="Phobius"/>
    </source>
</evidence>
<feature type="transmembrane region" description="Helical" evidence="1">
    <location>
        <begin position="242"/>
        <end position="258"/>
    </location>
</feature>
<feature type="transmembrane region" description="Helical" evidence="1">
    <location>
        <begin position="124"/>
        <end position="141"/>
    </location>
</feature>
<evidence type="ECO:0000313" key="3">
    <source>
        <dbReference type="EMBL" id="MBB4015526.1"/>
    </source>
</evidence>
<feature type="domain" description="EamA" evidence="2">
    <location>
        <begin position="9"/>
        <end position="141"/>
    </location>
</feature>
<dbReference type="SUPFAM" id="SSF103481">
    <property type="entry name" value="Multidrug resistance efflux transporter EmrE"/>
    <property type="match status" value="2"/>
</dbReference>
<dbReference type="AlphaFoldDB" id="A0A840BXM5"/>
<feature type="transmembrane region" description="Helical" evidence="1">
    <location>
        <begin position="40"/>
        <end position="61"/>
    </location>
</feature>
<evidence type="ECO:0000313" key="4">
    <source>
        <dbReference type="Proteomes" id="UP000577362"/>
    </source>
</evidence>
<dbReference type="Pfam" id="PF00892">
    <property type="entry name" value="EamA"/>
    <property type="match status" value="2"/>
</dbReference>
<feature type="transmembrane region" description="Helical" evidence="1">
    <location>
        <begin position="209"/>
        <end position="230"/>
    </location>
</feature>
<proteinExistence type="predicted"/>
<accession>A0A840BXM5</accession>
<feature type="domain" description="EamA" evidence="2">
    <location>
        <begin position="151"/>
        <end position="276"/>
    </location>
</feature>
<feature type="transmembrane region" description="Helical" evidence="1">
    <location>
        <begin position="99"/>
        <end position="117"/>
    </location>
</feature>
<dbReference type="GO" id="GO:0016020">
    <property type="term" value="C:membrane"/>
    <property type="evidence" value="ECO:0007669"/>
    <property type="project" value="InterPro"/>
</dbReference>
<dbReference type="RefSeq" id="WP_183315635.1">
    <property type="nucleotide sequence ID" value="NZ_JACIEN010000001.1"/>
</dbReference>
<comment type="caution">
    <text evidence="3">The sequence shown here is derived from an EMBL/GenBank/DDBJ whole genome shotgun (WGS) entry which is preliminary data.</text>
</comment>
<gene>
    <name evidence="3" type="ORF">GGR16_000532</name>
</gene>
<name>A0A840BXM5_9HYPH</name>
<feature type="transmembrane region" description="Helical" evidence="1">
    <location>
        <begin position="176"/>
        <end position="197"/>
    </location>
</feature>
<dbReference type="PANTHER" id="PTHR22911">
    <property type="entry name" value="ACYL-MALONYL CONDENSING ENZYME-RELATED"/>
    <property type="match status" value="1"/>
</dbReference>
<evidence type="ECO:0000259" key="2">
    <source>
        <dbReference type="Pfam" id="PF00892"/>
    </source>
</evidence>
<feature type="transmembrane region" description="Helical" evidence="1">
    <location>
        <begin position="264"/>
        <end position="282"/>
    </location>
</feature>
<keyword evidence="4" id="KW-1185">Reference proteome</keyword>
<feature type="transmembrane region" description="Helical" evidence="1">
    <location>
        <begin position="147"/>
        <end position="164"/>
    </location>
</feature>
<keyword evidence="1" id="KW-1133">Transmembrane helix</keyword>
<dbReference type="InterPro" id="IPR000620">
    <property type="entry name" value="EamA_dom"/>
</dbReference>
<keyword evidence="1" id="KW-0812">Transmembrane</keyword>
<protein>
    <submittedName>
        <fullName evidence="3">Drug/metabolite transporter (DMT)-like permease</fullName>
    </submittedName>
</protein>
<dbReference type="Proteomes" id="UP000577362">
    <property type="component" value="Unassembled WGS sequence"/>
</dbReference>
<dbReference type="EMBL" id="JACIEN010000001">
    <property type="protein sequence ID" value="MBB4015526.1"/>
    <property type="molecule type" value="Genomic_DNA"/>
</dbReference>
<dbReference type="PANTHER" id="PTHR22911:SF135">
    <property type="entry name" value="BLR4310 PROTEIN"/>
    <property type="match status" value="1"/>
</dbReference>
<dbReference type="InterPro" id="IPR037185">
    <property type="entry name" value="EmrE-like"/>
</dbReference>
<organism evidence="3 4">
    <name type="scientific">Chelatococcus caeni</name>
    <dbReference type="NCBI Taxonomy" id="1348468"/>
    <lineage>
        <taxon>Bacteria</taxon>
        <taxon>Pseudomonadati</taxon>
        <taxon>Pseudomonadota</taxon>
        <taxon>Alphaproteobacteria</taxon>
        <taxon>Hyphomicrobiales</taxon>
        <taxon>Chelatococcaceae</taxon>
        <taxon>Chelatococcus</taxon>
    </lineage>
</organism>
<reference evidence="3 4" key="1">
    <citation type="submission" date="2020-08" db="EMBL/GenBank/DDBJ databases">
        <title>Genomic Encyclopedia of Type Strains, Phase IV (KMG-IV): sequencing the most valuable type-strain genomes for metagenomic binning, comparative biology and taxonomic classification.</title>
        <authorList>
            <person name="Goeker M."/>
        </authorList>
    </citation>
    <scope>NUCLEOTIDE SEQUENCE [LARGE SCALE GENOMIC DNA]</scope>
    <source>
        <strain evidence="3 4">DSM 103737</strain>
    </source>
</reference>
<feature type="transmembrane region" description="Helical" evidence="1">
    <location>
        <begin position="73"/>
        <end position="93"/>
    </location>
</feature>
<sequence length="310" mass="32431">MATAADNRRGIVAMLGAMALFCCNDTLVKLATSAYPASQILAVRGLFAVVAATVLAFALGQVGSWRGLRNPMLLLRAFLEAAVAFTFITALAHIPLGNITAILQATPILMTMIAAVIGLETVGWRRWCAVFVGFCGVLLIVKPDMAGFDAWALIALSAAALAAMRDLVTRQIRAEVSTGLVTIASAAAVPLVGLALAPTQEWQPIDARATGFLAGAAVLVSLGNYCLIVACRGTDVSIVSSFRYSVVVWAILLGFLVWGELPDALAMAGTGLIVAAGVYTIHRERVRMREARAGATAQQPQARPVAAGQP</sequence>